<dbReference type="Gene3D" id="3.40.50.150">
    <property type="entry name" value="Vaccinia Virus protein VP39"/>
    <property type="match status" value="1"/>
</dbReference>
<dbReference type="EMBL" id="OU896707">
    <property type="protein sequence ID" value="CAG9812717.1"/>
    <property type="molecule type" value="Genomic_DNA"/>
</dbReference>
<gene>
    <name evidence="2" type="ORF">PHAECO_LOCUS520</name>
</gene>
<proteinExistence type="predicted"/>
<evidence type="ECO:0000313" key="2">
    <source>
        <dbReference type="EMBL" id="CAG9812717.1"/>
    </source>
</evidence>
<dbReference type="OrthoDB" id="66144at2759"/>
<feature type="domain" description="Methyltransferase type 11" evidence="1">
    <location>
        <begin position="39"/>
        <end position="139"/>
    </location>
</feature>
<dbReference type="AlphaFoldDB" id="A0A9N9S8T2"/>
<dbReference type="PANTHER" id="PTHR43861">
    <property type="entry name" value="TRANS-ACONITATE 2-METHYLTRANSFERASE-RELATED"/>
    <property type="match status" value="1"/>
</dbReference>
<dbReference type="CDD" id="cd02440">
    <property type="entry name" value="AdoMet_MTases"/>
    <property type="match status" value="1"/>
</dbReference>
<dbReference type="InterPro" id="IPR029063">
    <property type="entry name" value="SAM-dependent_MTases_sf"/>
</dbReference>
<reference evidence="2" key="2">
    <citation type="submission" date="2022-10" db="EMBL/GenBank/DDBJ databases">
        <authorList>
            <consortium name="ENA_rothamsted_submissions"/>
            <consortium name="culmorum"/>
            <person name="King R."/>
        </authorList>
    </citation>
    <scope>NUCLEOTIDE SEQUENCE</scope>
</reference>
<keyword evidence="3" id="KW-1185">Reference proteome</keyword>
<organism evidence="2 3">
    <name type="scientific">Phaedon cochleariae</name>
    <name type="common">Mustard beetle</name>
    <dbReference type="NCBI Taxonomy" id="80249"/>
    <lineage>
        <taxon>Eukaryota</taxon>
        <taxon>Metazoa</taxon>
        <taxon>Ecdysozoa</taxon>
        <taxon>Arthropoda</taxon>
        <taxon>Hexapoda</taxon>
        <taxon>Insecta</taxon>
        <taxon>Pterygota</taxon>
        <taxon>Neoptera</taxon>
        <taxon>Endopterygota</taxon>
        <taxon>Coleoptera</taxon>
        <taxon>Polyphaga</taxon>
        <taxon>Cucujiformia</taxon>
        <taxon>Chrysomeloidea</taxon>
        <taxon>Chrysomelidae</taxon>
        <taxon>Chrysomelinae</taxon>
        <taxon>Chrysomelini</taxon>
        <taxon>Phaedon</taxon>
    </lineage>
</organism>
<protein>
    <recommendedName>
        <fullName evidence="1">Methyltransferase type 11 domain-containing protein</fullName>
    </recommendedName>
</protein>
<dbReference type="InterPro" id="IPR013216">
    <property type="entry name" value="Methyltransf_11"/>
</dbReference>
<dbReference type="Pfam" id="PF08241">
    <property type="entry name" value="Methyltransf_11"/>
    <property type="match status" value="1"/>
</dbReference>
<reference evidence="2" key="1">
    <citation type="submission" date="2022-01" db="EMBL/GenBank/DDBJ databases">
        <authorList>
            <person name="King R."/>
        </authorList>
    </citation>
    <scope>NUCLEOTIDE SEQUENCE</scope>
</reference>
<sequence length="273" mass="32057">MNNPELYAENSDIAHDISESIMNKYESWLSWKENEMIMDIGIGSGEVTKQTILPRIKSNFRQYVGVDINKNFLSLAQRILMEDTRFRFVEMDIATDIVPNDLIGKFDHILSFLTLHWVKNPRKSFENMYKMLKPDGELFLMYFAKVPIDYAFTELGKDPKWAKYDHSNYISPYFHSSDPLRDCEKDLLAAGIKNYKIQIENMVSRFPSETNFKNLLYSVNPMLKDIPKEEVEDYKRDFVDYALKKGGYYADYDEHGEKFIGSKYSLIVIYAKK</sequence>
<evidence type="ECO:0000259" key="1">
    <source>
        <dbReference type="Pfam" id="PF08241"/>
    </source>
</evidence>
<name>A0A9N9S8T2_PHACE</name>
<dbReference type="Proteomes" id="UP001153737">
    <property type="component" value="Chromosome 1"/>
</dbReference>
<dbReference type="PANTHER" id="PTHR43861:SF1">
    <property type="entry name" value="TRANS-ACONITATE 2-METHYLTRANSFERASE"/>
    <property type="match status" value="1"/>
</dbReference>
<evidence type="ECO:0000313" key="3">
    <source>
        <dbReference type="Proteomes" id="UP001153737"/>
    </source>
</evidence>
<dbReference type="SUPFAM" id="SSF53335">
    <property type="entry name" value="S-adenosyl-L-methionine-dependent methyltransferases"/>
    <property type="match status" value="1"/>
</dbReference>
<dbReference type="GO" id="GO:0008757">
    <property type="term" value="F:S-adenosylmethionine-dependent methyltransferase activity"/>
    <property type="evidence" value="ECO:0007669"/>
    <property type="project" value="InterPro"/>
</dbReference>
<accession>A0A9N9S8T2</accession>